<gene>
    <name evidence="1" type="ORF">PUN28_013856</name>
</gene>
<keyword evidence="2" id="KW-1185">Reference proteome</keyword>
<dbReference type="AlphaFoldDB" id="A0AAW2F8M7"/>
<accession>A0AAW2F8M7</accession>
<evidence type="ECO:0000313" key="1">
    <source>
        <dbReference type="EMBL" id="KAL0110542.1"/>
    </source>
</evidence>
<reference evidence="1 2" key="1">
    <citation type="submission" date="2023-03" db="EMBL/GenBank/DDBJ databases">
        <title>High recombination rates correlate with genetic variation in Cardiocondyla obscurior ants.</title>
        <authorList>
            <person name="Errbii M."/>
        </authorList>
    </citation>
    <scope>NUCLEOTIDE SEQUENCE [LARGE SCALE GENOMIC DNA]</scope>
    <source>
        <strain evidence="1">Alpha-2009</strain>
        <tissue evidence="1">Whole body</tissue>
    </source>
</reference>
<proteinExistence type="predicted"/>
<name>A0AAW2F8M7_9HYME</name>
<dbReference type="EMBL" id="JADYXP020000014">
    <property type="protein sequence ID" value="KAL0110542.1"/>
    <property type="molecule type" value="Genomic_DNA"/>
</dbReference>
<evidence type="ECO:0000313" key="2">
    <source>
        <dbReference type="Proteomes" id="UP001430953"/>
    </source>
</evidence>
<organism evidence="1 2">
    <name type="scientific">Cardiocondyla obscurior</name>
    <dbReference type="NCBI Taxonomy" id="286306"/>
    <lineage>
        <taxon>Eukaryota</taxon>
        <taxon>Metazoa</taxon>
        <taxon>Ecdysozoa</taxon>
        <taxon>Arthropoda</taxon>
        <taxon>Hexapoda</taxon>
        <taxon>Insecta</taxon>
        <taxon>Pterygota</taxon>
        <taxon>Neoptera</taxon>
        <taxon>Endopterygota</taxon>
        <taxon>Hymenoptera</taxon>
        <taxon>Apocrita</taxon>
        <taxon>Aculeata</taxon>
        <taxon>Formicoidea</taxon>
        <taxon>Formicidae</taxon>
        <taxon>Myrmicinae</taxon>
        <taxon>Cardiocondyla</taxon>
    </lineage>
</organism>
<comment type="caution">
    <text evidence="1">The sequence shown here is derived from an EMBL/GenBank/DDBJ whole genome shotgun (WGS) entry which is preliminary data.</text>
</comment>
<protein>
    <submittedName>
        <fullName evidence="1">Uncharacterized protein</fullName>
    </submittedName>
</protein>
<sequence>MILSSSITSSIVRPRRRSYASISELPCAVNRLKRPPRVHRTPSTIPEVPAALNQLRRPQPKKGKKKNERSYLRYVEKLTREMLVN</sequence>
<dbReference type="Proteomes" id="UP001430953">
    <property type="component" value="Unassembled WGS sequence"/>
</dbReference>